<sequence length="107" mass="12639">MKQQLTDSIFNKLIENKTQQHDYDFFAFDFEYRNYSFTIQGYKSDGLALIISNDYYTKKDCELSFTSNQKATLQALLIEAQEEENNEPVYGYDDADDASDFNRNYFD</sequence>
<accession>A0A8E4UXI7</accession>
<evidence type="ECO:0000313" key="2">
    <source>
        <dbReference type="EMBL" id="QQO97078.1"/>
    </source>
</evidence>
<organism evidence="2 3">
    <name type="scientific">Cellulophaga phage Nekkels_1</name>
    <dbReference type="NCBI Taxonomy" id="2745692"/>
    <lineage>
        <taxon>Viruses</taxon>
        <taxon>Duplodnaviria</taxon>
        <taxon>Heunggongvirae</taxon>
        <taxon>Uroviricota</taxon>
        <taxon>Caudoviricetes</taxon>
        <taxon>Assiduviridae</taxon>
        <taxon>Nekkelsvirus</taxon>
        <taxon>Nekkelsvirus Nekkels</taxon>
    </lineage>
</organism>
<keyword evidence="3" id="KW-1185">Reference proteome</keyword>
<feature type="region of interest" description="Disordered" evidence="1">
    <location>
        <begin position="84"/>
        <end position="107"/>
    </location>
</feature>
<proteinExistence type="predicted"/>
<evidence type="ECO:0000256" key="1">
    <source>
        <dbReference type="SAM" id="MobiDB-lite"/>
    </source>
</evidence>
<evidence type="ECO:0000313" key="3">
    <source>
        <dbReference type="Proteomes" id="UP000693689"/>
    </source>
</evidence>
<dbReference type="EMBL" id="MT732443">
    <property type="protein sequence ID" value="QQO97078.1"/>
    <property type="molecule type" value="Genomic_DNA"/>
</dbReference>
<name>A0A8E4UXI7_9CAUD</name>
<protein>
    <submittedName>
        <fullName evidence="2">Uncharacterized protein</fullName>
    </submittedName>
</protein>
<gene>
    <name evidence="2" type="ORF">Nekkels1_73</name>
</gene>
<dbReference type="Proteomes" id="UP000693689">
    <property type="component" value="Segment"/>
</dbReference>
<reference evidence="2 3" key="1">
    <citation type="submission" date="2020-07" db="EMBL/GenBank/DDBJ databases">
        <title>Highly diverse flavobacterial phages as mortality factor during North Sea spring blooms.</title>
        <authorList>
            <person name="Bartlau N."/>
            <person name="Wichels A."/>
            <person name="Krohne G."/>
            <person name="Adriaenssens E.M."/>
            <person name="Heins A."/>
            <person name="Fuchs B.M."/>
            <person name="Amann R."/>
            <person name="Moraru C."/>
        </authorList>
    </citation>
    <scope>NUCLEOTIDE SEQUENCE [LARGE SCALE GENOMIC DNA]</scope>
</reference>